<feature type="domain" description="C2H2-type" evidence="10">
    <location>
        <begin position="282"/>
        <end position="309"/>
    </location>
</feature>
<evidence type="ECO:0000256" key="4">
    <source>
        <dbReference type="ARBA" id="ARBA00022771"/>
    </source>
</evidence>
<dbReference type="PANTHER" id="PTHR24388">
    <property type="entry name" value="ZINC FINGER PROTEIN"/>
    <property type="match status" value="1"/>
</dbReference>
<evidence type="ECO:0000256" key="7">
    <source>
        <dbReference type="ARBA" id="ARBA00023242"/>
    </source>
</evidence>
<proteinExistence type="inferred from homology"/>
<dbReference type="GO" id="GO:0000978">
    <property type="term" value="F:RNA polymerase II cis-regulatory region sequence-specific DNA binding"/>
    <property type="evidence" value="ECO:0007669"/>
    <property type="project" value="TreeGrafter"/>
</dbReference>
<dbReference type="Proteomes" id="UP000053240">
    <property type="component" value="Unassembled WGS sequence"/>
</dbReference>
<organism evidence="11 12">
    <name type="scientific">Papilio machaon</name>
    <name type="common">Old World swallowtail butterfly</name>
    <dbReference type="NCBI Taxonomy" id="76193"/>
    <lineage>
        <taxon>Eukaryota</taxon>
        <taxon>Metazoa</taxon>
        <taxon>Ecdysozoa</taxon>
        <taxon>Arthropoda</taxon>
        <taxon>Hexapoda</taxon>
        <taxon>Insecta</taxon>
        <taxon>Pterygota</taxon>
        <taxon>Neoptera</taxon>
        <taxon>Endopterygota</taxon>
        <taxon>Lepidoptera</taxon>
        <taxon>Glossata</taxon>
        <taxon>Ditrysia</taxon>
        <taxon>Papilionoidea</taxon>
        <taxon>Papilionidae</taxon>
        <taxon>Papilioninae</taxon>
        <taxon>Papilio</taxon>
    </lineage>
</organism>
<evidence type="ECO:0000313" key="11">
    <source>
        <dbReference type="EMBL" id="KPJ19899.1"/>
    </source>
</evidence>
<dbReference type="Pfam" id="PF00096">
    <property type="entry name" value="zf-C2H2"/>
    <property type="match status" value="1"/>
</dbReference>
<dbReference type="AlphaFoldDB" id="A0A0N1IQ43"/>
<dbReference type="GO" id="GO:0000981">
    <property type="term" value="F:DNA-binding transcription factor activity, RNA polymerase II-specific"/>
    <property type="evidence" value="ECO:0007669"/>
    <property type="project" value="TreeGrafter"/>
</dbReference>
<dbReference type="InterPro" id="IPR050527">
    <property type="entry name" value="Snail/Krueppel_Znf"/>
</dbReference>
<gene>
    <name evidence="11" type="ORF">RR48_02327</name>
</gene>
<dbReference type="PROSITE" id="PS00028">
    <property type="entry name" value="ZINC_FINGER_C2H2_1"/>
    <property type="match status" value="6"/>
</dbReference>
<accession>A0A0N1IQ43</accession>
<evidence type="ECO:0000256" key="8">
    <source>
        <dbReference type="ARBA" id="ARBA00037948"/>
    </source>
</evidence>
<keyword evidence="4 9" id="KW-0863">Zinc-finger</keyword>
<evidence type="ECO:0000313" key="12">
    <source>
        <dbReference type="Proteomes" id="UP000053240"/>
    </source>
</evidence>
<evidence type="ECO:0000256" key="5">
    <source>
        <dbReference type="ARBA" id="ARBA00022833"/>
    </source>
</evidence>
<dbReference type="GO" id="GO:0008270">
    <property type="term" value="F:zinc ion binding"/>
    <property type="evidence" value="ECO:0007669"/>
    <property type="project" value="UniProtKB-KW"/>
</dbReference>
<keyword evidence="6" id="KW-0238">DNA-binding</keyword>
<dbReference type="GO" id="GO:0005634">
    <property type="term" value="C:nucleus"/>
    <property type="evidence" value="ECO:0007669"/>
    <property type="project" value="UniProtKB-SubCell"/>
</dbReference>
<dbReference type="InterPro" id="IPR036236">
    <property type="entry name" value="Znf_C2H2_sf"/>
</dbReference>
<sequence>MDILPGGRTPGLRNKKKMAYIEISTEPQKDRNSKKGESPIILFKKKNELALHLDNLKIILSNSNATVIRCRGSMGYLCCFCEQQYSDPGDLKQHNLHHEDIFESNYIKNQTMPTFLIKLDITNLCCNICSKRIIELDDLLHHLKDEHEIQYNMGLNSHIVPFRFGSDKLRCVVCKHIFNNFKVLLEHMNLHFRNYICEICDSGFVNKRISQMHGYRHKIGVFNCSYCGKEFNNKIKQRAHERAVHICLNKRSRCGYCGDRFSDYTKKHEHEVREHGAKPVVVTCYACEKIFDNQRSLSVHIKTFHLMER</sequence>
<evidence type="ECO:0000256" key="3">
    <source>
        <dbReference type="ARBA" id="ARBA00022737"/>
    </source>
</evidence>
<keyword evidence="2" id="KW-0479">Metal-binding</keyword>
<comment type="subcellular location">
    <subcellularLocation>
        <location evidence="1">Nucleus</location>
    </subcellularLocation>
</comment>
<keyword evidence="7" id="KW-0539">Nucleus</keyword>
<keyword evidence="12" id="KW-1185">Reference proteome</keyword>
<keyword evidence="3" id="KW-0677">Repeat</keyword>
<feature type="domain" description="C2H2-type" evidence="10">
    <location>
        <begin position="222"/>
        <end position="245"/>
    </location>
</feature>
<dbReference type="EMBL" id="KQ459805">
    <property type="protein sequence ID" value="KPJ19899.1"/>
    <property type="molecule type" value="Genomic_DNA"/>
</dbReference>
<dbReference type="SMART" id="SM00355">
    <property type="entry name" value="ZnF_C2H2"/>
    <property type="match status" value="7"/>
</dbReference>
<protein>
    <submittedName>
        <fullName evidence="11">PR domain zinc finger protein 10</fullName>
    </submittedName>
</protein>
<dbReference type="SUPFAM" id="SSF57667">
    <property type="entry name" value="beta-beta-alpha zinc fingers"/>
    <property type="match status" value="2"/>
</dbReference>
<dbReference type="PROSITE" id="PS50157">
    <property type="entry name" value="ZINC_FINGER_C2H2_2"/>
    <property type="match status" value="2"/>
</dbReference>
<dbReference type="InParanoid" id="A0A0N1IQ43"/>
<evidence type="ECO:0000256" key="6">
    <source>
        <dbReference type="ARBA" id="ARBA00023125"/>
    </source>
</evidence>
<dbReference type="InterPro" id="IPR013087">
    <property type="entry name" value="Znf_C2H2_type"/>
</dbReference>
<dbReference type="PANTHER" id="PTHR24388:SF54">
    <property type="entry name" value="PROTEIN ESCARGOT"/>
    <property type="match status" value="1"/>
</dbReference>
<evidence type="ECO:0000259" key="10">
    <source>
        <dbReference type="PROSITE" id="PS50157"/>
    </source>
</evidence>
<evidence type="ECO:0000256" key="2">
    <source>
        <dbReference type="ARBA" id="ARBA00022723"/>
    </source>
</evidence>
<evidence type="ECO:0000256" key="1">
    <source>
        <dbReference type="ARBA" id="ARBA00004123"/>
    </source>
</evidence>
<reference evidence="11 12" key="1">
    <citation type="journal article" date="2015" name="Nat. Commun.">
        <title>Outbred genome sequencing and CRISPR/Cas9 gene editing in butterflies.</title>
        <authorList>
            <person name="Li X."/>
            <person name="Fan D."/>
            <person name="Zhang W."/>
            <person name="Liu G."/>
            <person name="Zhang L."/>
            <person name="Zhao L."/>
            <person name="Fang X."/>
            <person name="Chen L."/>
            <person name="Dong Y."/>
            <person name="Chen Y."/>
            <person name="Ding Y."/>
            <person name="Zhao R."/>
            <person name="Feng M."/>
            <person name="Zhu Y."/>
            <person name="Feng Y."/>
            <person name="Jiang X."/>
            <person name="Zhu D."/>
            <person name="Xiang H."/>
            <person name="Feng X."/>
            <person name="Li S."/>
            <person name="Wang J."/>
            <person name="Zhang G."/>
            <person name="Kronforst M.R."/>
            <person name="Wang W."/>
        </authorList>
    </citation>
    <scope>NUCLEOTIDE SEQUENCE [LARGE SCALE GENOMIC DNA]</scope>
    <source>
        <strain evidence="11">Ya'a_city_454_Pm</strain>
        <tissue evidence="11">Whole body</tissue>
    </source>
</reference>
<dbReference type="Gene3D" id="3.30.160.60">
    <property type="entry name" value="Classic Zinc Finger"/>
    <property type="match status" value="3"/>
</dbReference>
<evidence type="ECO:0000256" key="9">
    <source>
        <dbReference type="PROSITE-ProRule" id="PRU00042"/>
    </source>
</evidence>
<comment type="similarity">
    <text evidence="8">Belongs to the snail C2H2-type zinc-finger protein family.</text>
</comment>
<keyword evidence="5" id="KW-0862">Zinc</keyword>
<name>A0A0N1IQ43_PAPMA</name>